<evidence type="ECO:0000256" key="1">
    <source>
        <dbReference type="ARBA" id="ARBA00023125"/>
    </source>
</evidence>
<dbReference type="InterPro" id="IPR009061">
    <property type="entry name" value="DNA-bd_dom_put_sf"/>
</dbReference>
<dbReference type="SMART" id="SM00422">
    <property type="entry name" value="HTH_MERR"/>
    <property type="match status" value="1"/>
</dbReference>
<dbReference type="RefSeq" id="WP_105053006.1">
    <property type="nucleotide sequence ID" value="NZ_BMYG01000001.1"/>
</dbReference>
<evidence type="ECO:0000259" key="2">
    <source>
        <dbReference type="PROSITE" id="PS50937"/>
    </source>
</evidence>
<dbReference type="OrthoDB" id="9808480at2"/>
<proteinExistence type="predicted"/>
<evidence type="ECO:0000313" key="4">
    <source>
        <dbReference type="Proteomes" id="UP000239007"/>
    </source>
</evidence>
<dbReference type="InterPro" id="IPR047057">
    <property type="entry name" value="MerR_fam"/>
</dbReference>
<evidence type="ECO:0000313" key="3">
    <source>
        <dbReference type="EMBL" id="PQJ54485.1"/>
    </source>
</evidence>
<protein>
    <recommendedName>
        <fullName evidence="2">HTH merR-type domain-containing protein</fullName>
    </recommendedName>
</protein>
<dbReference type="InterPro" id="IPR000551">
    <property type="entry name" value="MerR-type_HTH_dom"/>
</dbReference>
<sequence length="169" mass="19248">MKVSNLAKALNTTADTVRYYTKIGLLHPQKSQLNGYMFYNAQQQQRLSFILTARHLGFSVKDITNIFHETDNNHTGCKLVRDIIKQRLVEVEQQFLDAQALMNLMKQAIGEWDHLPDKTPTSQSICHLMDTFSAMQSQIPPTKSLTETLSSTKANLAETEHNGEMHENK</sequence>
<dbReference type="Gene3D" id="1.10.1660.10">
    <property type="match status" value="1"/>
</dbReference>
<organism evidence="3 4">
    <name type="scientific">Psychrosphaera saromensis</name>
    <dbReference type="NCBI Taxonomy" id="716813"/>
    <lineage>
        <taxon>Bacteria</taxon>
        <taxon>Pseudomonadati</taxon>
        <taxon>Pseudomonadota</taxon>
        <taxon>Gammaproteobacteria</taxon>
        <taxon>Alteromonadales</taxon>
        <taxon>Pseudoalteromonadaceae</taxon>
        <taxon>Psychrosphaera</taxon>
    </lineage>
</organism>
<reference evidence="3 4" key="1">
    <citation type="submission" date="2016-12" db="EMBL/GenBank/DDBJ databases">
        <title>Diversity of luminous bacteria.</title>
        <authorList>
            <person name="Yoshizawa S."/>
            <person name="Kogure K."/>
        </authorList>
    </citation>
    <scope>NUCLEOTIDE SEQUENCE [LARGE SCALE GENOMIC DNA]</scope>
    <source>
        <strain evidence="3 4">SA4-48</strain>
    </source>
</reference>
<dbReference type="SUPFAM" id="SSF46955">
    <property type="entry name" value="Putative DNA-binding domain"/>
    <property type="match status" value="1"/>
</dbReference>
<gene>
    <name evidence="3" type="ORF">BTO11_13055</name>
</gene>
<dbReference type="PANTHER" id="PTHR30204:SF92">
    <property type="entry name" value="HTH-TYPE TRANSCRIPTIONAL REGULATOR ZNTR"/>
    <property type="match status" value="1"/>
</dbReference>
<dbReference type="EMBL" id="MSCH01000003">
    <property type="protein sequence ID" value="PQJ54485.1"/>
    <property type="molecule type" value="Genomic_DNA"/>
</dbReference>
<accession>A0A2S7UXQ9</accession>
<name>A0A2S7UXQ9_9GAMM</name>
<dbReference type="GO" id="GO:0003700">
    <property type="term" value="F:DNA-binding transcription factor activity"/>
    <property type="evidence" value="ECO:0007669"/>
    <property type="project" value="InterPro"/>
</dbReference>
<keyword evidence="4" id="KW-1185">Reference proteome</keyword>
<dbReference type="Pfam" id="PF13411">
    <property type="entry name" value="MerR_1"/>
    <property type="match status" value="1"/>
</dbReference>
<dbReference type="Proteomes" id="UP000239007">
    <property type="component" value="Unassembled WGS sequence"/>
</dbReference>
<feature type="domain" description="HTH merR-type" evidence="2">
    <location>
        <begin position="1"/>
        <end position="69"/>
    </location>
</feature>
<dbReference type="PANTHER" id="PTHR30204">
    <property type="entry name" value="REDOX-CYCLING DRUG-SENSING TRANSCRIPTIONAL ACTIVATOR SOXR"/>
    <property type="match status" value="1"/>
</dbReference>
<dbReference type="PROSITE" id="PS50937">
    <property type="entry name" value="HTH_MERR_2"/>
    <property type="match status" value="1"/>
</dbReference>
<dbReference type="GO" id="GO:0003677">
    <property type="term" value="F:DNA binding"/>
    <property type="evidence" value="ECO:0007669"/>
    <property type="project" value="UniProtKB-KW"/>
</dbReference>
<keyword evidence="1" id="KW-0238">DNA-binding</keyword>
<dbReference type="AlphaFoldDB" id="A0A2S7UXQ9"/>
<comment type="caution">
    <text evidence="3">The sequence shown here is derived from an EMBL/GenBank/DDBJ whole genome shotgun (WGS) entry which is preliminary data.</text>
</comment>
<dbReference type="PRINTS" id="PR00040">
    <property type="entry name" value="HTHMERR"/>
</dbReference>